<evidence type="ECO:0000313" key="1">
    <source>
        <dbReference type="EMBL" id="BAB12349.1"/>
    </source>
</evidence>
<reference evidence="1" key="1">
    <citation type="submission" date="2000-08" db="EMBL/GenBank/DDBJ databases">
        <title>Isolation of full-length cDNA clones from macaque brain cDNA libraries.</title>
        <authorList>
            <person name="Osada N."/>
            <person name="Hida M."/>
            <person name="Kusuda J."/>
            <person name="Tanuma R."/>
            <person name="Iseki K."/>
            <person name="Hirai M."/>
            <person name="Terao K."/>
            <person name="Suzuki Y."/>
            <person name="Sugano S."/>
            <person name="Hashimoto K."/>
        </authorList>
    </citation>
    <scope>NUCLEOTIDE SEQUENCE</scope>
    <source>
        <tissue evidence="1">Brain parietal lobe</tissue>
    </source>
</reference>
<proteinExistence type="evidence at transcript level"/>
<protein>
    <submittedName>
        <fullName evidence="1">Uncharacterized protein</fullName>
    </submittedName>
</protein>
<name>Q9GML1_MACFA</name>
<dbReference type="VEuPathDB" id="HostDB:ENSMFAG00000030024"/>
<dbReference type="EMBL" id="AB047938">
    <property type="protein sequence ID" value="BAB12349.1"/>
    <property type="molecule type" value="mRNA"/>
</dbReference>
<sequence length="63" mass="7040">MLTIENKWKMTSTPETGSSLKLSREHRNNVVSNFGLMYLSHNAFTICPSHLSAIVATVLSDFI</sequence>
<organism evidence="1">
    <name type="scientific">Macaca fascicularis</name>
    <name type="common">Crab-eating macaque</name>
    <name type="synonym">Cynomolgus monkey</name>
    <dbReference type="NCBI Taxonomy" id="9541"/>
    <lineage>
        <taxon>Eukaryota</taxon>
        <taxon>Metazoa</taxon>
        <taxon>Chordata</taxon>
        <taxon>Craniata</taxon>
        <taxon>Vertebrata</taxon>
        <taxon>Euteleostomi</taxon>
        <taxon>Mammalia</taxon>
        <taxon>Eutheria</taxon>
        <taxon>Euarchontoglires</taxon>
        <taxon>Primates</taxon>
        <taxon>Haplorrhini</taxon>
        <taxon>Catarrhini</taxon>
        <taxon>Cercopithecidae</taxon>
        <taxon>Cercopithecinae</taxon>
        <taxon>Macaca</taxon>
    </lineage>
</organism>
<accession>Q9GML1</accession>
<dbReference type="AlphaFoldDB" id="Q9GML1"/>